<dbReference type="eggNOG" id="COG2205">
    <property type="taxonomic scope" value="Bacteria"/>
</dbReference>
<dbReference type="PROSITE" id="PS51257">
    <property type="entry name" value="PROKAR_LIPOPROTEIN"/>
    <property type="match status" value="1"/>
</dbReference>
<protein>
    <recommendedName>
        <fullName evidence="2">Two-component sensor kinase N-terminal domain-containing protein</fullName>
    </recommendedName>
</protein>
<dbReference type="Pfam" id="PF08521">
    <property type="entry name" value="2CSK_N"/>
    <property type="match status" value="1"/>
</dbReference>
<dbReference type="EMBL" id="APRP01000022">
    <property type="protein sequence ID" value="ENX00326.1"/>
    <property type="molecule type" value="Genomic_DNA"/>
</dbReference>
<accession>N9N3Z9</accession>
<evidence type="ECO:0000313" key="4">
    <source>
        <dbReference type="Proteomes" id="UP000013248"/>
    </source>
</evidence>
<sequence>MPNLIRSYSLTRRLSLILLAITTSVWVGSLGCIYWGMQRAANNIFDKSLAETAHALLSTTSSTLEGRVPDHTVIEKAQGEHYNQIIFQIWHKNGKF</sequence>
<reference evidence="3 4" key="1">
    <citation type="submission" date="2013-02" db="EMBL/GenBank/DDBJ databases">
        <title>The Genome Sequence of Acinetobacter sp. ANC 3862.</title>
        <authorList>
            <consortium name="The Broad Institute Genome Sequencing Platform"/>
            <consortium name="The Broad Institute Genome Sequencing Center for Infectious Disease"/>
            <person name="Cerqueira G."/>
            <person name="Feldgarden M."/>
            <person name="Courvalin P."/>
            <person name="Perichon B."/>
            <person name="Grillot-Courvalin C."/>
            <person name="Clermont D."/>
            <person name="Rocha E."/>
            <person name="Yoon E.-J."/>
            <person name="Nemec A."/>
            <person name="Walker B."/>
            <person name="Young S.K."/>
            <person name="Zeng Q."/>
            <person name="Gargeya S."/>
            <person name="Fitzgerald M."/>
            <person name="Haas B."/>
            <person name="Abouelleil A."/>
            <person name="Alvarado L."/>
            <person name="Arachchi H.M."/>
            <person name="Berlin A.M."/>
            <person name="Chapman S.B."/>
            <person name="Dewar J."/>
            <person name="Goldberg J."/>
            <person name="Griggs A."/>
            <person name="Gujja S."/>
            <person name="Hansen M."/>
            <person name="Howarth C."/>
            <person name="Imamovic A."/>
            <person name="Larimer J."/>
            <person name="McCowan C."/>
            <person name="Murphy C."/>
            <person name="Neiman D."/>
            <person name="Pearson M."/>
            <person name="Priest M."/>
            <person name="Roberts A."/>
            <person name="Saif S."/>
            <person name="Shea T."/>
            <person name="Sisk P."/>
            <person name="Sykes S."/>
            <person name="Wortman J."/>
            <person name="Nusbaum C."/>
            <person name="Birren B."/>
        </authorList>
    </citation>
    <scope>NUCLEOTIDE SEQUENCE [LARGE SCALE GENOMIC DNA]</scope>
    <source>
        <strain evidence="3 4">ANC 3862</strain>
    </source>
</reference>
<gene>
    <name evidence="3" type="ORF">F900_01996</name>
</gene>
<proteinExistence type="predicted"/>
<comment type="caution">
    <text evidence="3">The sequence shown here is derived from an EMBL/GenBank/DDBJ whole genome shotgun (WGS) entry which is preliminary data.</text>
</comment>
<name>N9N3Z9_9GAMM</name>
<evidence type="ECO:0000256" key="1">
    <source>
        <dbReference type="SAM" id="Phobius"/>
    </source>
</evidence>
<evidence type="ECO:0000259" key="2">
    <source>
        <dbReference type="Pfam" id="PF08521"/>
    </source>
</evidence>
<dbReference type="RefSeq" id="WP_005217133.1">
    <property type="nucleotide sequence ID" value="NZ_KB850089.1"/>
</dbReference>
<feature type="transmembrane region" description="Helical" evidence="1">
    <location>
        <begin position="16"/>
        <end position="37"/>
    </location>
</feature>
<dbReference type="HOGENOM" id="CLU_2353504_0_0_6"/>
<dbReference type="Proteomes" id="UP000013248">
    <property type="component" value="Unassembled WGS sequence"/>
</dbReference>
<keyword evidence="1" id="KW-0812">Transmembrane</keyword>
<dbReference type="InterPro" id="IPR013727">
    <property type="entry name" value="2CSK_N"/>
</dbReference>
<keyword evidence="1" id="KW-0472">Membrane</keyword>
<dbReference type="STRING" id="1217705.F900_01996"/>
<organism evidence="3 4">
    <name type="scientific">Acinetobacter modestus</name>
    <dbReference type="NCBI Taxonomy" id="1776740"/>
    <lineage>
        <taxon>Bacteria</taxon>
        <taxon>Pseudomonadati</taxon>
        <taxon>Pseudomonadota</taxon>
        <taxon>Gammaproteobacteria</taxon>
        <taxon>Moraxellales</taxon>
        <taxon>Moraxellaceae</taxon>
        <taxon>Acinetobacter</taxon>
    </lineage>
</organism>
<feature type="domain" description="Two-component sensor kinase N-terminal" evidence="2">
    <location>
        <begin position="25"/>
        <end position="96"/>
    </location>
</feature>
<dbReference type="AlphaFoldDB" id="N9N3Z9"/>
<keyword evidence="1" id="KW-1133">Transmembrane helix</keyword>
<evidence type="ECO:0000313" key="3">
    <source>
        <dbReference type="EMBL" id="ENX00326.1"/>
    </source>
</evidence>
<dbReference type="PATRIC" id="fig|1217705.3.peg.1937"/>